<feature type="domain" description="CYTH" evidence="1">
    <location>
        <begin position="4"/>
        <end position="203"/>
    </location>
</feature>
<evidence type="ECO:0000313" key="4">
    <source>
        <dbReference type="Proteomes" id="UP000061432"/>
    </source>
</evidence>
<protein>
    <submittedName>
        <fullName evidence="3">Metal-chelation protein CHAD</fullName>
    </submittedName>
</protein>
<dbReference type="PANTHER" id="PTHR39569">
    <property type="entry name" value="INORGANIC TRIPHOSPHATASE"/>
    <property type="match status" value="1"/>
</dbReference>
<dbReference type="SMART" id="SM00880">
    <property type="entry name" value="CHAD"/>
    <property type="match status" value="1"/>
</dbReference>
<organism evidence="3 4">
    <name type="scientific">Methylobacterium aquaticum</name>
    <dbReference type="NCBI Taxonomy" id="270351"/>
    <lineage>
        <taxon>Bacteria</taxon>
        <taxon>Pseudomonadati</taxon>
        <taxon>Pseudomonadota</taxon>
        <taxon>Alphaproteobacteria</taxon>
        <taxon>Hyphomicrobiales</taxon>
        <taxon>Methylobacteriaceae</taxon>
        <taxon>Methylobacterium</taxon>
    </lineage>
</organism>
<evidence type="ECO:0000313" key="3">
    <source>
        <dbReference type="EMBL" id="BAQ44664.1"/>
    </source>
</evidence>
<dbReference type="Pfam" id="PF01928">
    <property type="entry name" value="CYTH"/>
    <property type="match status" value="1"/>
</dbReference>
<dbReference type="PATRIC" id="fig|270351.10.peg.1254"/>
<reference evidence="4" key="2">
    <citation type="submission" date="2015-01" db="EMBL/GenBank/DDBJ databases">
        <title>Complete genome sequence of Methylobacterium aquaticum strain 22A.</title>
        <authorList>
            <person name="Tani A."/>
            <person name="Ogura Y."/>
            <person name="Hayashi T."/>
        </authorList>
    </citation>
    <scope>NUCLEOTIDE SEQUENCE [LARGE SCALE GENOMIC DNA]</scope>
    <source>
        <strain evidence="4">MA-22A</strain>
    </source>
</reference>
<dbReference type="PROSITE" id="PS51707">
    <property type="entry name" value="CYTH"/>
    <property type="match status" value="1"/>
</dbReference>
<dbReference type="SUPFAM" id="SSF55154">
    <property type="entry name" value="CYTH-like phosphatases"/>
    <property type="match status" value="1"/>
</dbReference>
<feature type="domain" description="CHAD" evidence="2">
    <location>
        <begin position="218"/>
        <end position="528"/>
    </location>
</feature>
<dbReference type="EMBL" id="AP014704">
    <property type="protein sequence ID" value="BAQ44664.1"/>
    <property type="molecule type" value="Genomic_DNA"/>
</dbReference>
<dbReference type="RefSeq" id="WP_060846134.1">
    <property type="nucleotide sequence ID" value="NZ_AP014704.1"/>
</dbReference>
<dbReference type="SMART" id="SM01118">
    <property type="entry name" value="CYTH"/>
    <property type="match status" value="1"/>
</dbReference>
<evidence type="ECO:0000259" key="1">
    <source>
        <dbReference type="PROSITE" id="PS51707"/>
    </source>
</evidence>
<dbReference type="InterPro" id="IPR038186">
    <property type="entry name" value="CHAD_dom_sf"/>
</dbReference>
<proteinExistence type="predicted"/>
<dbReference type="InterPro" id="IPR033469">
    <property type="entry name" value="CYTH-like_dom_sf"/>
</dbReference>
<dbReference type="CDD" id="cd07756">
    <property type="entry name" value="CYTH-like_Pase_CHAD"/>
    <property type="match status" value="1"/>
</dbReference>
<dbReference type="InterPro" id="IPR023577">
    <property type="entry name" value="CYTH_domain"/>
</dbReference>
<evidence type="ECO:0000259" key="2">
    <source>
        <dbReference type="PROSITE" id="PS51708"/>
    </source>
</evidence>
<gene>
    <name evidence="3" type="ORF">Maq22A_c06580</name>
</gene>
<dbReference type="AlphaFoldDB" id="A0A0C6FHU1"/>
<dbReference type="Gene3D" id="1.40.20.10">
    <property type="entry name" value="CHAD domain"/>
    <property type="match status" value="1"/>
</dbReference>
<dbReference type="OrthoDB" id="9777271at2"/>
<dbReference type="KEGG" id="maqu:Maq22A_c06580"/>
<sequence>MSEPRETELKLDVEASDLARLREHPLLAGDWTETELTSVYYDTPDSRLREAGYTLRVRRDGDRHLQTVKARGSAAAGLFDRPEWETAVSGPHPDPAAFAGTPLADLLGGAEDLAPLYTSSVTRFLRRLADTGPAGSRIEVALDRGRLVTPDDRVSPVSEIELELTGGAPAALFDLARALAADVPLRLGVLSKFERGDALVRDRLGRAAKAEPVPLEPGMSASAAFRAVAYACLRQMRLNETVLLGGRDVEALHQLRVSLRRLRSAFSLFGAVIEDRRMPGIKAELKRLSEPFGHARNLDVYLGKTLPRERERRPDEGGLLILERHLETEREAAHAVVRGVLESREWRDFLLDLVAWIETGPWLGPDNPNAALRDGPARAFATEELERRRRQVKKRGRHLADLDPEERHRVRIAAKKLRYGAEFFAALYAGKGAGEGTGKGIGKGSARKAAKRHAAFVEALADLQDHLGDLNDIATAHTLAQDLARGAPAGAVFAAGLTTADTEARTRHLLAEAAKAHEALVDVRPFWR</sequence>
<dbReference type="PANTHER" id="PTHR39569:SF1">
    <property type="entry name" value="INORGANIC TRIPHOSPHATASE"/>
    <property type="match status" value="1"/>
</dbReference>
<dbReference type="Pfam" id="PF05235">
    <property type="entry name" value="CHAD"/>
    <property type="match status" value="1"/>
</dbReference>
<dbReference type="InterPro" id="IPR007899">
    <property type="entry name" value="CHAD_dom"/>
</dbReference>
<name>A0A0C6FHU1_9HYPH</name>
<dbReference type="InterPro" id="IPR039013">
    <property type="entry name" value="YgiF"/>
</dbReference>
<dbReference type="Gene3D" id="2.40.320.10">
    <property type="entry name" value="Hypothetical Protein Pfu-838710-001"/>
    <property type="match status" value="1"/>
</dbReference>
<dbReference type="GO" id="GO:0050355">
    <property type="term" value="F:inorganic triphosphate phosphatase activity"/>
    <property type="evidence" value="ECO:0007669"/>
    <property type="project" value="InterPro"/>
</dbReference>
<dbReference type="STRING" id="270351.Maq22A_c06580"/>
<reference evidence="3 4" key="1">
    <citation type="journal article" date="2015" name="Genome Announc.">
        <title>Complete Genome Sequence of Methylobacterium aquaticum Strain 22A, Isolated from Racomitrium japonicum Moss.</title>
        <authorList>
            <person name="Tani A."/>
            <person name="Ogura Y."/>
            <person name="Hayashi T."/>
            <person name="Kimbara K."/>
        </authorList>
    </citation>
    <scope>NUCLEOTIDE SEQUENCE [LARGE SCALE GENOMIC DNA]</scope>
    <source>
        <strain evidence="3 4">MA-22A</strain>
    </source>
</reference>
<dbReference type="PROSITE" id="PS51708">
    <property type="entry name" value="CHAD"/>
    <property type="match status" value="1"/>
</dbReference>
<dbReference type="Proteomes" id="UP000061432">
    <property type="component" value="Chromosome"/>
</dbReference>
<dbReference type="GO" id="GO:0046872">
    <property type="term" value="F:metal ion binding"/>
    <property type="evidence" value="ECO:0007669"/>
    <property type="project" value="TreeGrafter"/>
</dbReference>
<accession>A0A0C6FHU1</accession>